<dbReference type="FunFam" id="1.10.510.10:FF:000237">
    <property type="entry name" value="G-type lectin S-receptor-like serine/threonine-protein kinase"/>
    <property type="match status" value="1"/>
</dbReference>
<evidence type="ECO:0000256" key="8">
    <source>
        <dbReference type="ARBA" id="ARBA00022741"/>
    </source>
</evidence>
<evidence type="ECO:0000256" key="6">
    <source>
        <dbReference type="ARBA" id="ARBA00022729"/>
    </source>
</evidence>
<dbReference type="GO" id="GO:0030246">
    <property type="term" value="F:carbohydrate binding"/>
    <property type="evidence" value="ECO:0007669"/>
    <property type="project" value="UniProtKB-KW"/>
</dbReference>
<evidence type="ECO:0000256" key="18">
    <source>
        <dbReference type="PIRNR" id="PIRNR000641"/>
    </source>
</evidence>
<keyword evidence="13" id="KW-1015">Disulfide bond</keyword>
<evidence type="ECO:0000313" key="25">
    <source>
        <dbReference type="RefSeq" id="XP_022750967.1"/>
    </source>
</evidence>
<dbReference type="PROSITE" id="PS50927">
    <property type="entry name" value="BULB_LECTIN"/>
    <property type="match status" value="1"/>
</dbReference>
<dbReference type="AlphaFoldDB" id="A0A6P5ZEN5"/>
<keyword evidence="7" id="KW-0430">Lectin</keyword>
<dbReference type="OrthoDB" id="1668230at2759"/>
<evidence type="ECO:0000256" key="21">
    <source>
        <dbReference type="SAM" id="SignalP"/>
    </source>
</evidence>
<dbReference type="InterPro" id="IPR017441">
    <property type="entry name" value="Protein_kinase_ATP_BS"/>
</dbReference>
<evidence type="ECO:0000256" key="7">
    <source>
        <dbReference type="ARBA" id="ARBA00022734"/>
    </source>
</evidence>
<evidence type="ECO:0000259" key="22">
    <source>
        <dbReference type="PROSITE" id="PS50011"/>
    </source>
</evidence>
<keyword evidence="3" id="KW-0245">EGF-like domain</keyword>
<comment type="catalytic activity">
    <reaction evidence="17 18">
        <text>L-seryl-[protein] + ATP = O-phospho-L-seryl-[protein] + ADP + H(+)</text>
        <dbReference type="Rhea" id="RHEA:17989"/>
        <dbReference type="Rhea" id="RHEA-COMP:9863"/>
        <dbReference type="Rhea" id="RHEA-COMP:11604"/>
        <dbReference type="ChEBI" id="CHEBI:15378"/>
        <dbReference type="ChEBI" id="CHEBI:29999"/>
        <dbReference type="ChEBI" id="CHEBI:30616"/>
        <dbReference type="ChEBI" id="CHEBI:83421"/>
        <dbReference type="ChEBI" id="CHEBI:456216"/>
        <dbReference type="EC" id="2.7.11.1"/>
    </reaction>
</comment>
<evidence type="ECO:0000256" key="13">
    <source>
        <dbReference type="ARBA" id="ARBA00023157"/>
    </source>
</evidence>
<dbReference type="SUPFAM" id="SSF51110">
    <property type="entry name" value="alpha-D-mannose-specific plant lectins"/>
    <property type="match status" value="2"/>
</dbReference>
<dbReference type="GO" id="GO:0005524">
    <property type="term" value="F:ATP binding"/>
    <property type="evidence" value="ECO:0007669"/>
    <property type="project" value="UniProtKB-UniRule"/>
</dbReference>
<dbReference type="RefSeq" id="XP_022750967.1">
    <property type="nucleotide sequence ID" value="XM_022895232.1"/>
</dbReference>
<organism evidence="24 25">
    <name type="scientific">Durio zibethinus</name>
    <name type="common">Durian</name>
    <dbReference type="NCBI Taxonomy" id="66656"/>
    <lineage>
        <taxon>Eukaryota</taxon>
        <taxon>Viridiplantae</taxon>
        <taxon>Streptophyta</taxon>
        <taxon>Embryophyta</taxon>
        <taxon>Tracheophyta</taxon>
        <taxon>Spermatophyta</taxon>
        <taxon>Magnoliopsida</taxon>
        <taxon>eudicotyledons</taxon>
        <taxon>Gunneridae</taxon>
        <taxon>Pentapetalae</taxon>
        <taxon>rosids</taxon>
        <taxon>malvids</taxon>
        <taxon>Malvales</taxon>
        <taxon>Malvaceae</taxon>
        <taxon>Helicteroideae</taxon>
        <taxon>Durio</taxon>
    </lineage>
</organism>
<evidence type="ECO:0000256" key="17">
    <source>
        <dbReference type="ARBA" id="ARBA00048679"/>
    </source>
</evidence>
<evidence type="ECO:0000256" key="10">
    <source>
        <dbReference type="ARBA" id="ARBA00022840"/>
    </source>
</evidence>
<evidence type="ECO:0000256" key="1">
    <source>
        <dbReference type="ARBA" id="ARBA00004479"/>
    </source>
</evidence>
<evidence type="ECO:0000256" key="16">
    <source>
        <dbReference type="ARBA" id="ARBA00047899"/>
    </source>
</evidence>
<dbReference type="Proteomes" id="UP000515121">
    <property type="component" value="Unplaced"/>
</dbReference>
<dbReference type="Gene3D" id="2.90.10.10">
    <property type="entry name" value="Bulb-type lectin domain"/>
    <property type="match status" value="2"/>
</dbReference>
<sequence length="817" mass="93137">MTSMSTVLLLISFLCLAKRGVQQEQSSHITPGSTIFPNAQASSWPSLSGRFAFGFYRLDNGFRVGIWLFAKRQKMVVWTANRDDPALPLTSRATLKFTEDGKLVLTSEQGEKRLIANVTASSASMLDSGNFVLYDKNKSIIWESFQYPTDTILGGQNLYPGSRLVSSVSETNYSTGRFRLEMQEDGNLVLYPMYTDNTRANAYWSSDTFGTNTKFHLYLNSTGLLQLINETDLSTYHTLGEASFSPAAYRSWPGYDPYHYYNNQNKNATNSTIYRATLDVDGIFRLYSHIYNGSGEIDVSAVWYALKDTCDVKGYCGFNSYCTYNDNQPTCLCLPGSDFVDQFHRTFGCKRNYTEAECKSGKANAHHFSIETMENIVWEDIYYSKGRMSMEECSRSCLEDCNCEAALFKEGICMKQKLPLMYGKRDLQSDEEIMALLKVGKRRPEEHEIRPIPPPKLPVYHIKSKKVVVEVLLLTLSLVTFSCVFLTIFGLFVYKFRVLRYKRLLEDRNWGLTKELTLQLFSYDELRKATNGFKEELGKGSFGAVYKGTLYKGRETVAVKRLEKLVEEGEREFQAEMRAIGRAHHRNLVRLLGYCAEDSNRLLVYEYMANGSLANQLFKATRRPDWNERIRIALDVARAILYLHEECETPIIHCDIKPQNILMDDTWTAKISDFGLAKLLMGDQTRTFTGARGTRGYMAPEWQKNTPISVKADIYSFGIVLLEIVCCRRNLDTTVSKTEEIILSTWVYRCFVGKELDKLVLGEEVDKQNLERMMMVALWCIQDEPALRPSIKSVVMMLEGMIDISIPPCPTASISSM</sequence>
<keyword evidence="12 20" id="KW-0472">Membrane</keyword>
<dbReference type="PANTHER" id="PTHR47976:SF27">
    <property type="entry name" value="RECEPTOR-LIKE SERINE_THREONINE-PROTEIN KINASE"/>
    <property type="match status" value="1"/>
</dbReference>
<dbReference type="InterPro" id="IPR051343">
    <property type="entry name" value="G-type_lectin_kinases/EP1-like"/>
</dbReference>
<evidence type="ECO:0000256" key="2">
    <source>
        <dbReference type="ARBA" id="ARBA00022527"/>
    </source>
</evidence>
<gene>
    <name evidence="25" type="primary">LOC111299785</name>
</gene>
<dbReference type="SMART" id="SM00220">
    <property type="entry name" value="S_TKc"/>
    <property type="match status" value="1"/>
</dbReference>
<dbReference type="GO" id="GO:0016020">
    <property type="term" value="C:membrane"/>
    <property type="evidence" value="ECO:0007669"/>
    <property type="project" value="UniProtKB-SubCell"/>
</dbReference>
<accession>A0A6P5ZEN5</accession>
<evidence type="ECO:0000256" key="14">
    <source>
        <dbReference type="ARBA" id="ARBA00023170"/>
    </source>
</evidence>
<dbReference type="SMART" id="SM00108">
    <property type="entry name" value="B_lectin"/>
    <property type="match status" value="1"/>
</dbReference>
<evidence type="ECO:0000256" key="19">
    <source>
        <dbReference type="PROSITE-ProRule" id="PRU10141"/>
    </source>
</evidence>
<protein>
    <recommendedName>
        <fullName evidence="18">Receptor-like serine/threonine-protein kinase</fullName>
        <ecNumber evidence="18">2.7.11.1</ecNumber>
    </recommendedName>
</protein>
<feature type="domain" description="Protein kinase" evidence="22">
    <location>
        <begin position="531"/>
        <end position="802"/>
    </location>
</feature>
<feature type="transmembrane region" description="Helical" evidence="20">
    <location>
        <begin position="471"/>
        <end position="494"/>
    </location>
</feature>
<evidence type="ECO:0000256" key="3">
    <source>
        <dbReference type="ARBA" id="ARBA00022536"/>
    </source>
</evidence>
<dbReference type="GO" id="GO:0004674">
    <property type="term" value="F:protein serine/threonine kinase activity"/>
    <property type="evidence" value="ECO:0007669"/>
    <property type="project" value="UniProtKB-KW"/>
</dbReference>
<dbReference type="InterPro" id="IPR011009">
    <property type="entry name" value="Kinase-like_dom_sf"/>
</dbReference>
<dbReference type="GO" id="GO:0048544">
    <property type="term" value="P:recognition of pollen"/>
    <property type="evidence" value="ECO:0007669"/>
    <property type="project" value="InterPro"/>
</dbReference>
<dbReference type="InterPro" id="IPR000719">
    <property type="entry name" value="Prot_kinase_dom"/>
</dbReference>
<dbReference type="Pfam" id="PF01453">
    <property type="entry name" value="B_lectin"/>
    <property type="match status" value="1"/>
</dbReference>
<keyword evidence="11 20" id="KW-1133">Transmembrane helix</keyword>
<dbReference type="PIRSF" id="PIRSF000641">
    <property type="entry name" value="SRK"/>
    <property type="match status" value="1"/>
</dbReference>
<evidence type="ECO:0000313" key="24">
    <source>
        <dbReference type="Proteomes" id="UP000515121"/>
    </source>
</evidence>
<comment type="subcellular location">
    <subcellularLocation>
        <location evidence="1">Membrane</location>
        <topology evidence="1">Single-pass type I membrane protein</topology>
    </subcellularLocation>
</comment>
<dbReference type="CDD" id="cd14066">
    <property type="entry name" value="STKc_IRAK"/>
    <property type="match status" value="1"/>
</dbReference>
<evidence type="ECO:0000256" key="4">
    <source>
        <dbReference type="ARBA" id="ARBA00022679"/>
    </source>
</evidence>
<keyword evidence="9 18" id="KW-0418">Kinase</keyword>
<evidence type="ECO:0000256" key="5">
    <source>
        <dbReference type="ARBA" id="ARBA00022692"/>
    </source>
</evidence>
<dbReference type="Gene3D" id="1.10.510.10">
    <property type="entry name" value="Transferase(Phosphotransferase) domain 1"/>
    <property type="match status" value="1"/>
</dbReference>
<keyword evidence="4 18" id="KW-0808">Transferase</keyword>
<dbReference type="GeneID" id="111299785"/>
<dbReference type="Gene3D" id="3.30.200.20">
    <property type="entry name" value="Phosphorylase Kinase, domain 1"/>
    <property type="match status" value="1"/>
</dbReference>
<dbReference type="InterPro" id="IPR024171">
    <property type="entry name" value="SRK-like_kinase"/>
</dbReference>
<dbReference type="CDD" id="cd00028">
    <property type="entry name" value="B_lectin"/>
    <property type="match status" value="1"/>
</dbReference>
<name>A0A6P5ZEN5_DURZI</name>
<keyword evidence="5 20" id="KW-0812">Transmembrane</keyword>
<dbReference type="InterPro" id="IPR000858">
    <property type="entry name" value="S_locus_glycoprot_dom"/>
</dbReference>
<keyword evidence="6 21" id="KW-0732">Signal</keyword>
<dbReference type="FunFam" id="3.30.200.20:FF:000059">
    <property type="entry name" value="S-receptor-like serine/threonine-protein kinase"/>
    <property type="match status" value="1"/>
</dbReference>
<keyword evidence="10 18" id="KW-0067">ATP-binding</keyword>
<evidence type="ECO:0000256" key="20">
    <source>
        <dbReference type="SAM" id="Phobius"/>
    </source>
</evidence>
<feature type="domain" description="Bulb-type lectin" evidence="23">
    <location>
        <begin position="26"/>
        <end position="146"/>
    </location>
</feature>
<feature type="signal peptide" evidence="21">
    <location>
        <begin position="1"/>
        <end position="23"/>
    </location>
</feature>
<comment type="catalytic activity">
    <reaction evidence="16 18">
        <text>L-threonyl-[protein] + ATP = O-phospho-L-threonyl-[protein] + ADP + H(+)</text>
        <dbReference type="Rhea" id="RHEA:46608"/>
        <dbReference type="Rhea" id="RHEA-COMP:11060"/>
        <dbReference type="Rhea" id="RHEA-COMP:11605"/>
        <dbReference type="ChEBI" id="CHEBI:15378"/>
        <dbReference type="ChEBI" id="CHEBI:30013"/>
        <dbReference type="ChEBI" id="CHEBI:30616"/>
        <dbReference type="ChEBI" id="CHEBI:61977"/>
        <dbReference type="ChEBI" id="CHEBI:456216"/>
        <dbReference type="EC" id="2.7.11.1"/>
    </reaction>
</comment>
<comment type="similarity">
    <text evidence="18">Belongs to the protein kinase superfamily. Ser/Thr protein kinase family.</text>
</comment>
<keyword evidence="2 18" id="KW-0723">Serine/threonine-protein kinase</keyword>
<dbReference type="EC" id="2.7.11.1" evidence="18"/>
<keyword evidence="8 18" id="KW-0547">Nucleotide-binding</keyword>
<dbReference type="InterPro" id="IPR008271">
    <property type="entry name" value="Ser/Thr_kinase_AS"/>
</dbReference>
<dbReference type="PROSITE" id="PS00108">
    <property type="entry name" value="PROTEIN_KINASE_ST"/>
    <property type="match status" value="1"/>
</dbReference>
<keyword evidence="24" id="KW-1185">Reference proteome</keyword>
<dbReference type="InterPro" id="IPR001480">
    <property type="entry name" value="Bulb-type_lectin_dom"/>
</dbReference>
<evidence type="ECO:0000256" key="9">
    <source>
        <dbReference type="ARBA" id="ARBA00022777"/>
    </source>
</evidence>
<dbReference type="KEGG" id="dzi:111299785"/>
<evidence type="ECO:0000259" key="23">
    <source>
        <dbReference type="PROSITE" id="PS50927"/>
    </source>
</evidence>
<dbReference type="SUPFAM" id="SSF56112">
    <property type="entry name" value="Protein kinase-like (PK-like)"/>
    <property type="match status" value="1"/>
</dbReference>
<feature type="binding site" evidence="19">
    <location>
        <position position="560"/>
    </location>
    <ligand>
        <name>ATP</name>
        <dbReference type="ChEBI" id="CHEBI:30616"/>
    </ligand>
</feature>
<dbReference type="FunFam" id="2.90.10.10:FF:000026">
    <property type="entry name" value="Serine/threonine-protein kinase"/>
    <property type="match status" value="1"/>
</dbReference>
<feature type="chain" id="PRO_5028130968" description="Receptor-like serine/threonine-protein kinase" evidence="21">
    <location>
        <begin position="24"/>
        <end position="817"/>
    </location>
</feature>
<keyword evidence="15" id="KW-0325">Glycoprotein</keyword>
<dbReference type="InterPro" id="IPR036426">
    <property type="entry name" value="Bulb-type_lectin_dom_sf"/>
</dbReference>
<dbReference type="PROSITE" id="PS50011">
    <property type="entry name" value="PROTEIN_KINASE_DOM"/>
    <property type="match status" value="1"/>
</dbReference>
<dbReference type="PANTHER" id="PTHR47976">
    <property type="entry name" value="G-TYPE LECTIN S-RECEPTOR-LIKE SERINE/THREONINE-PROTEIN KINASE SD2-5"/>
    <property type="match status" value="1"/>
</dbReference>
<dbReference type="Pfam" id="PF00069">
    <property type="entry name" value="Pkinase"/>
    <property type="match status" value="1"/>
</dbReference>
<evidence type="ECO:0000256" key="11">
    <source>
        <dbReference type="ARBA" id="ARBA00022989"/>
    </source>
</evidence>
<evidence type="ECO:0000256" key="15">
    <source>
        <dbReference type="ARBA" id="ARBA00023180"/>
    </source>
</evidence>
<reference evidence="25" key="1">
    <citation type="submission" date="2025-08" db="UniProtKB">
        <authorList>
            <consortium name="RefSeq"/>
        </authorList>
    </citation>
    <scope>IDENTIFICATION</scope>
    <source>
        <tissue evidence="25">Fruit stalk</tissue>
    </source>
</reference>
<evidence type="ECO:0000256" key="12">
    <source>
        <dbReference type="ARBA" id="ARBA00023136"/>
    </source>
</evidence>
<dbReference type="Pfam" id="PF00954">
    <property type="entry name" value="S_locus_glycop"/>
    <property type="match status" value="1"/>
</dbReference>
<dbReference type="PROSITE" id="PS00107">
    <property type="entry name" value="PROTEIN_KINASE_ATP"/>
    <property type="match status" value="1"/>
</dbReference>
<keyword evidence="14" id="KW-0675">Receptor</keyword>
<proteinExistence type="inferred from homology"/>